<name>A0A7G9YSN5_9EURY</name>
<proteinExistence type="predicted"/>
<dbReference type="AlphaFoldDB" id="A0A7G9YSN5"/>
<organism evidence="1">
    <name type="scientific">Candidatus Methanophagaceae archaeon ANME-1 ERB6</name>
    <dbReference type="NCBI Taxonomy" id="2759912"/>
    <lineage>
        <taxon>Archaea</taxon>
        <taxon>Methanobacteriati</taxon>
        <taxon>Methanobacteriota</taxon>
        <taxon>Stenosarchaea group</taxon>
        <taxon>Methanomicrobia</taxon>
        <taxon>Candidatus Methanophagales</taxon>
        <taxon>Candidatus Methanophagaceae</taxon>
    </lineage>
</organism>
<sequence length="71" mass="8459">MIDGSVYRYDNRPHENLKHMKSYPKHFHDGSDEEINEGEFSEDPKEILRAFFADHQSKNSSLRGENYKDDR</sequence>
<reference evidence="1" key="1">
    <citation type="submission" date="2020-06" db="EMBL/GenBank/DDBJ databases">
        <title>Unique genomic features of the anaerobic methanotrophic archaea.</title>
        <authorList>
            <person name="Chadwick G.L."/>
            <person name="Skennerton C.T."/>
            <person name="Laso-Perez R."/>
            <person name="Leu A.O."/>
            <person name="Speth D.R."/>
            <person name="Yu H."/>
            <person name="Morgan-Lang C."/>
            <person name="Hatzenpichler R."/>
            <person name="Goudeau D."/>
            <person name="Malmstrom R."/>
            <person name="Brazelton W.J."/>
            <person name="Woyke T."/>
            <person name="Hallam S.J."/>
            <person name="Tyson G.W."/>
            <person name="Wegener G."/>
            <person name="Boetius A."/>
            <person name="Orphan V."/>
        </authorList>
    </citation>
    <scope>NUCLEOTIDE SEQUENCE</scope>
</reference>
<dbReference type="InterPro" id="IPR045397">
    <property type="entry name" value="TumE-like"/>
</dbReference>
<protein>
    <submittedName>
        <fullName evidence="1">Uncharacterized protein</fullName>
    </submittedName>
</protein>
<evidence type="ECO:0000313" key="1">
    <source>
        <dbReference type="EMBL" id="QNO51019.1"/>
    </source>
</evidence>
<gene>
    <name evidence="1" type="ORF">EDLMLJLI_00012</name>
</gene>
<accession>A0A7G9YSN5</accession>
<dbReference type="Pfam" id="PF20126">
    <property type="entry name" value="TumE"/>
    <property type="match status" value="1"/>
</dbReference>
<dbReference type="EMBL" id="MT631458">
    <property type="protein sequence ID" value="QNO51019.1"/>
    <property type="molecule type" value="Genomic_DNA"/>
</dbReference>